<dbReference type="PANTHER" id="PTHR30337">
    <property type="entry name" value="COMPONENT OF ATP-DEPENDENT DSDNA EXONUCLEASE"/>
    <property type="match status" value="1"/>
</dbReference>
<keyword evidence="1" id="KW-0378">Hydrolase</keyword>
<dbReference type="InterPro" id="IPR014576">
    <property type="entry name" value="Pesterase_YhaO"/>
</dbReference>
<evidence type="ECO:0000259" key="2">
    <source>
        <dbReference type="Pfam" id="PF00149"/>
    </source>
</evidence>
<reference evidence="3 4" key="1">
    <citation type="journal article" date="2015" name="Antonie Van Leeuwenhoek">
        <title>Oceanobacillus bengalensis sp. nov., a bacterium isolated from seawater of the Bay of Bengal.</title>
        <authorList>
            <person name="Yongchang O."/>
            <person name="Xiang W."/>
            <person name="Wang G."/>
        </authorList>
    </citation>
    <scope>NUCLEOTIDE SEQUENCE [LARGE SCALE GENOMIC DNA]</scope>
    <source>
        <strain evidence="3 4">MCCC 1K00260</strain>
    </source>
</reference>
<sequence>MAKQVSFIHAADLHLDSPFRGLANMPEELFQKVRESTFDALRRLVQIAIDKKVDFILIVGDLFDNERQSLKAQIYLRRAFEELNRHHIDVYLSYGNHDFIQGNPHPVTYSDNVHVFPDEKVRTFTFEKDGQDLANIYGFSYEKRAVIEKKATEFNIVNPEVPFHIATLHGSIGSNTEHDVYAPFQITDLVEKDFDYWALGHIHKREILKKNPPVVYPGNTQGRNRKETDEKGCYHVILSETATELNFISLQSIMYSRLHVDVSKCEEIHQVELAILADIEKMNTPTNLLIDLTLEGDFSNLKKWESDKLLDDLIELVNETLATRQTWLYIFRVAIEGSDETIEPELYNGEHFIGELVRNIDDTAVQPYLQDLYQHRSARKYLQSISEDEEQMIKKEAKILLLRELLKG</sequence>
<accession>A0A494Z869</accession>
<evidence type="ECO:0000256" key="1">
    <source>
        <dbReference type="ARBA" id="ARBA00022801"/>
    </source>
</evidence>
<feature type="domain" description="Calcineurin-like phosphoesterase" evidence="2">
    <location>
        <begin position="7"/>
        <end position="204"/>
    </location>
</feature>
<dbReference type="GO" id="GO:0004527">
    <property type="term" value="F:exonuclease activity"/>
    <property type="evidence" value="ECO:0007669"/>
    <property type="project" value="UniProtKB-KW"/>
</dbReference>
<dbReference type="Pfam" id="PF00149">
    <property type="entry name" value="Metallophos"/>
    <property type="match status" value="1"/>
</dbReference>
<dbReference type="InterPro" id="IPR050535">
    <property type="entry name" value="DNA_Repair-Maintenance_Comp"/>
</dbReference>
<dbReference type="SUPFAM" id="SSF56300">
    <property type="entry name" value="Metallo-dependent phosphatases"/>
    <property type="match status" value="1"/>
</dbReference>
<dbReference type="InterPro" id="IPR029052">
    <property type="entry name" value="Metallo-depent_PP-like"/>
</dbReference>
<protein>
    <submittedName>
        <fullName evidence="3">DNA repair exonuclease</fullName>
    </submittedName>
</protein>
<dbReference type="InterPro" id="IPR041796">
    <property type="entry name" value="Mre11_N"/>
</dbReference>
<comment type="caution">
    <text evidence="3">The sequence shown here is derived from an EMBL/GenBank/DDBJ whole genome shotgun (WGS) entry which is preliminary data.</text>
</comment>
<gene>
    <name evidence="3" type="ORF">D8M05_01410</name>
</gene>
<keyword evidence="3" id="KW-0269">Exonuclease</keyword>
<dbReference type="RefSeq" id="WP_121127874.1">
    <property type="nucleotide sequence ID" value="NZ_JBHUFK010000020.1"/>
</dbReference>
<proteinExistence type="predicted"/>
<dbReference type="Proteomes" id="UP000281813">
    <property type="component" value="Unassembled WGS sequence"/>
</dbReference>
<dbReference type="PANTHER" id="PTHR30337:SF7">
    <property type="entry name" value="PHOSPHOESTERASE"/>
    <property type="match status" value="1"/>
</dbReference>
<evidence type="ECO:0000313" key="3">
    <source>
        <dbReference type="EMBL" id="RKQ18794.1"/>
    </source>
</evidence>
<dbReference type="OrthoDB" id="9773856at2"/>
<organism evidence="3 4">
    <name type="scientific">Oceanobacillus bengalensis</name>
    <dbReference type="NCBI Taxonomy" id="1435466"/>
    <lineage>
        <taxon>Bacteria</taxon>
        <taxon>Bacillati</taxon>
        <taxon>Bacillota</taxon>
        <taxon>Bacilli</taxon>
        <taxon>Bacillales</taxon>
        <taxon>Bacillaceae</taxon>
        <taxon>Oceanobacillus</taxon>
    </lineage>
</organism>
<name>A0A494Z869_9BACI</name>
<dbReference type="AlphaFoldDB" id="A0A494Z869"/>
<keyword evidence="4" id="KW-1185">Reference proteome</keyword>
<dbReference type="Gene3D" id="3.60.21.10">
    <property type="match status" value="1"/>
</dbReference>
<keyword evidence="3" id="KW-0540">Nuclease</keyword>
<dbReference type="CDD" id="cd00840">
    <property type="entry name" value="MPP_Mre11_N"/>
    <property type="match status" value="1"/>
</dbReference>
<evidence type="ECO:0000313" key="4">
    <source>
        <dbReference type="Proteomes" id="UP000281813"/>
    </source>
</evidence>
<dbReference type="EMBL" id="RBZO01000001">
    <property type="protein sequence ID" value="RKQ18794.1"/>
    <property type="molecule type" value="Genomic_DNA"/>
</dbReference>
<dbReference type="InterPro" id="IPR004843">
    <property type="entry name" value="Calcineurin-like_PHP"/>
</dbReference>
<dbReference type="PIRSF" id="PIRSF033091">
    <property type="entry name" value="Pesterase_YhaO"/>
    <property type="match status" value="1"/>
</dbReference>